<keyword evidence="2" id="KW-0808">Transferase</keyword>
<dbReference type="Proteomes" id="UP000581087">
    <property type="component" value="Unassembled WGS sequence"/>
</dbReference>
<evidence type="ECO:0000313" key="3">
    <source>
        <dbReference type="EMBL" id="RXZ85883.1"/>
    </source>
</evidence>
<evidence type="ECO:0000256" key="1">
    <source>
        <dbReference type="SAM" id="Phobius"/>
    </source>
</evidence>
<comment type="caution">
    <text evidence="3">The sequence shown here is derived from an EMBL/GenBank/DDBJ whole genome shotgun (WGS) entry which is preliminary data.</text>
</comment>
<name>A0A4Q2M6K4_9MICO</name>
<keyword evidence="1" id="KW-0812">Transmembrane</keyword>
<accession>A0A4Q2M6K4</accession>
<reference evidence="3 4" key="1">
    <citation type="submission" date="2019-01" db="EMBL/GenBank/DDBJ databases">
        <title>Agromyces.</title>
        <authorList>
            <person name="Li J."/>
        </authorList>
    </citation>
    <scope>NUCLEOTIDE SEQUENCE [LARGE SCALE GENOMIC DNA]</scope>
    <source>
        <strain evidence="3 4">DSM 23870</strain>
    </source>
</reference>
<sequence length="347" mass="36932">MSAVAERAEPRAAEARVRVDVSSLLELSGPEARTILLIFIGAQGVLAFALPDAAAVPWRTAVAFAGVVVAAFWVTRSAPDPYPREWAWGVVGLSVAVTVLQSFQLSPTDRPLFAAWHVGAVTVIFMVLSLRARAREAWIGFALVVVVTLVWSLVSEAGILDGVELVVRHAGSLAVASLIAIGLRSLAASMTRIAMRLVDREEAEATQAERMRERAEQLDRLDRLAGGLLTKVAAGEPLTDDERQECLLVEAALRDQVRGRGLATPEIAAVARSARRRGVVVTLLDDSDGETDTTATLSLLAAELLSLDTGSVTARLLPAGRLAVASVAIERDGVEDVYAVMRDGTVN</sequence>
<proteinExistence type="predicted"/>
<dbReference type="GO" id="GO:0016740">
    <property type="term" value="F:transferase activity"/>
    <property type="evidence" value="ECO:0007669"/>
    <property type="project" value="UniProtKB-KW"/>
</dbReference>
<gene>
    <name evidence="2" type="ORF">BJ972_003015</name>
    <name evidence="3" type="ORF">ESP50_11735</name>
</gene>
<keyword evidence="4" id="KW-1185">Reference proteome</keyword>
<feature type="transmembrane region" description="Helical" evidence="1">
    <location>
        <begin position="166"/>
        <end position="187"/>
    </location>
</feature>
<reference evidence="2 5" key="2">
    <citation type="submission" date="2020-07" db="EMBL/GenBank/DDBJ databases">
        <title>Sequencing the genomes of 1000 actinobacteria strains.</title>
        <authorList>
            <person name="Klenk H.-P."/>
        </authorList>
    </citation>
    <scope>NUCLEOTIDE SEQUENCE [LARGE SCALE GENOMIC DNA]</scope>
    <source>
        <strain evidence="2 5">DSM 23870</strain>
    </source>
</reference>
<dbReference type="EMBL" id="JACCBI010000001">
    <property type="protein sequence ID" value="NYD68496.1"/>
    <property type="molecule type" value="Genomic_DNA"/>
</dbReference>
<keyword evidence="1" id="KW-0472">Membrane</keyword>
<evidence type="ECO:0000313" key="5">
    <source>
        <dbReference type="Proteomes" id="UP000581087"/>
    </source>
</evidence>
<feature type="transmembrane region" description="Helical" evidence="1">
    <location>
        <begin position="86"/>
        <end position="106"/>
    </location>
</feature>
<dbReference type="Proteomes" id="UP000292686">
    <property type="component" value="Unassembled WGS sequence"/>
</dbReference>
<feature type="transmembrane region" description="Helical" evidence="1">
    <location>
        <begin position="56"/>
        <end position="74"/>
    </location>
</feature>
<organism evidence="3 4">
    <name type="scientific">Agromyces atrinae</name>
    <dbReference type="NCBI Taxonomy" id="592376"/>
    <lineage>
        <taxon>Bacteria</taxon>
        <taxon>Bacillati</taxon>
        <taxon>Actinomycetota</taxon>
        <taxon>Actinomycetes</taxon>
        <taxon>Micrococcales</taxon>
        <taxon>Microbacteriaceae</taxon>
        <taxon>Agromyces</taxon>
    </lineage>
</organism>
<evidence type="ECO:0000313" key="4">
    <source>
        <dbReference type="Proteomes" id="UP000292686"/>
    </source>
</evidence>
<dbReference type="AlphaFoldDB" id="A0A4Q2M6K4"/>
<protein>
    <submittedName>
        <fullName evidence="2">GNAT superfamily N-acetyltransferase</fullName>
    </submittedName>
</protein>
<dbReference type="EMBL" id="SDPM01000006">
    <property type="protein sequence ID" value="RXZ85883.1"/>
    <property type="molecule type" value="Genomic_DNA"/>
</dbReference>
<keyword evidence="1" id="KW-1133">Transmembrane helix</keyword>
<dbReference type="OrthoDB" id="4881511at2"/>
<feature type="transmembrane region" description="Helical" evidence="1">
    <location>
        <begin position="137"/>
        <end position="154"/>
    </location>
</feature>
<evidence type="ECO:0000313" key="2">
    <source>
        <dbReference type="EMBL" id="NYD68496.1"/>
    </source>
</evidence>
<feature type="transmembrane region" description="Helical" evidence="1">
    <location>
        <begin position="112"/>
        <end position="130"/>
    </location>
</feature>
<dbReference type="RefSeq" id="WP_129175371.1">
    <property type="nucleotide sequence ID" value="NZ_JACCBI010000001.1"/>
</dbReference>